<evidence type="ECO:0000256" key="17">
    <source>
        <dbReference type="ARBA" id="ARBA00081060"/>
    </source>
</evidence>
<evidence type="ECO:0000256" key="2">
    <source>
        <dbReference type="ARBA" id="ARBA00010869"/>
    </source>
</evidence>
<reference evidence="20 21" key="1">
    <citation type="journal article" date="2021" name="Elife">
        <title>Chloroplast acquisition without the gene transfer in kleptoplastic sea slugs, Plakobranchus ocellatus.</title>
        <authorList>
            <person name="Maeda T."/>
            <person name="Takahashi S."/>
            <person name="Yoshida T."/>
            <person name="Shimamura S."/>
            <person name="Takaki Y."/>
            <person name="Nagai Y."/>
            <person name="Toyoda A."/>
            <person name="Suzuki Y."/>
            <person name="Arimoto A."/>
            <person name="Ishii H."/>
            <person name="Satoh N."/>
            <person name="Nishiyama T."/>
            <person name="Hasebe M."/>
            <person name="Maruyama T."/>
            <person name="Minagawa J."/>
            <person name="Obokata J."/>
            <person name="Shigenobu S."/>
        </authorList>
    </citation>
    <scope>NUCLEOTIDE SEQUENCE [LARGE SCALE GENOMIC DNA]</scope>
</reference>
<dbReference type="Proteomes" id="UP000762676">
    <property type="component" value="Unassembled WGS sequence"/>
</dbReference>
<evidence type="ECO:0000256" key="13">
    <source>
        <dbReference type="ARBA" id="ARBA00066349"/>
    </source>
</evidence>
<dbReference type="Pfam" id="PF00291">
    <property type="entry name" value="PALP"/>
    <property type="match status" value="1"/>
</dbReference>
<evidence type="ECO:0000256" key="16">
    <source>
        <dbReference type="ARBA" id="ARBA00076108"/>
    </source>
</evidence>
<evidence type="ECO:0000256" key="11">
    <source>
        <dbReference type="ARBA" id="ARBA00051769"/>
    </source>
</evidence>
<evidence type="ECO:0000256" key="12">
    <source>
        <dbReference type="ARBA" id="ARBA00056426"/>
    </source>
</evidence>
<dbReference type="FunFam" id="3.40.50.1100:FF:000041">
    <property type="entry name" value="Threonine ammonia-lyase, variant"/>
    <property type="match status" value="1"/>
</dbReference>
<dbReference type="GO" id="GO:0003941">
    <property type="term" value="F:L-serine ammonia-lyase activity"/>
    <property type="evidence" value="ECO:0007669"/>
    <property type="project" value="UniProtKB-EC"/>
</dbReference>
<dbReference type="EC" id="4.3.1.18" evidence="13"/>
<keyword evidence="21" id="KW-1185">Reference proteome</keyword>
<dbReference type="AlphaFoldDB" id="A0AAV4FWJ6"/>
<protein>
    <recommendedName>
        <fullName evidence="15">Serine racemase</fullName>
        <ecNumber evidence="3">4.3.1.17</ecNumber>
        <ecNumber evidence="13">4.3.1.18</ecNumber>
        <ecNumber evidence="14">5.1.1.18</ecNumber>
    </recommendedName>
    <alternativeName>
        <fullName evidence="16">D-serine ammonia-lyase</fullName>
    </alternativeName>
    <alternativeName>
        <fullName evidence="18">D-serine dehydratase</fullName>
    </alternativeName>
    <alternativeName>
        <fullName evidence="17">L-serine ammonia-lyase</fullName>
    </alternativeName>
    <alternativeName>
        <fullName evidence="7">L-serine deaminase</fullName>
    </alternativeName>
    <alternativeName>
        <fullName evidence="6">L-serine dehydratase</fullName>
    </alternativeName>
    <alternativeName>
        <fullName evidence="8">L-threonine dehydratase</fullName>
    </alternativeName>
</protein>
<dbReference type="PANTHER" id="PTHR48078">
    <property type="entry name" value="THREONINE DEHYDRATASE, MITOCHONDRIAL-RELATED"/>
    <property type="match status" value="1"/>
</dbReference>
<dbReference type="GO" id="GO:0030378">
    <property type="term" value="F:serine racemase activity"/>
    <property type="evidence" value="ECO:0007669"/>
    <property type="project" value="UniProtKB-EC"/>
</dbReference>
<keyword evidence="5" id="KW-0456">Lyase</keyword>
<accession>A0AAV4FWJ6</accession>
<comment type="caution">
    <text evidence="20">The sequence shown here is derived from an EMBL/GenBank/DDBJ whole genome shotgun (WGS) entry which is preliminary data.</text>
</comment>
<dbReference type="EMBL" id="BMAT01004631">
    <property type="protein sequence ID" value="GFR77281.1"/>
    <property type="molecule type" value="Genomic_DNA"/>
</dbReference>
<evidence type="ECO:0000256" key="8">
    <source>
        <dbReference type="ARBA" id="ARBA00042605"/>
    </source>
</evidence>
<evidence type="ECO:0000256" key="3">
    <source>
        <dbReference type="ARBA" id="ARBA00012093"/>
    </source>
</evidence>
<dbReference type="GO" id="GO:0009097">
    <property type="term" value="P:isoleucine biosynthetic process"/>
    <property type="evidence" value="ECO:0007669"/>
    <property type="project" value="TreeGrafter"/>
</dbReference>
<sequence>MEKAFIDYSQGNSVVPPVAELLFENPPGDVHIKYGYIKGGAFKLRGAANSILSLTESEKKRGVITISTGNHGKAVAYVGKQLGVKTVVCVSELVPQVKIDAIKTLGARVVIAGKNQEEATNTSMEMGKKEGLRFISAYDDPDVIAGQGTIMLEILKQQPKTDTLIAPVSGGGLMGGMSFVAKTINPDIKIIGVTNDREPAIYRSIKAGHIVQVDEFESLADAITGPISNDNQYTFKLCNAYIDELLLISEKQIAQAMVYALLKEKQVLEGGGAVSIGLLLDKRIPKLLGDSVVAVCSGNSVDINLLLSLVEKYKHEIS</sequence>
<evidence type="ECO:0000256" key="1">
    <source>
        <dbReference type="ARBA" id="ARBA00001933"/>
    </source>
</evidence>
<comment type="catalytic activity">
    <reaction evidence="11">
        <text>L-serine = D-serine</text>
        <dbReference type="Rhea" id="RHEA:10980"/>
        <dbReference type="ChEBI" id="CHEBI:33384"/>
        <dbReference type="ChEBI" id="CHEBI:35247"/>
        <dbReference type="EC" id="5.1.1.18"/>
    </reaction>
</comment>
<dbReference type="EC" id="4.3.1.17" evidence="3"/>
<evidence type="ECO:0000256" key="15">
    <source>
        <dbReference type="ARBA" id="ARBA00070760"/>
    </source>
</evidence>
<evidence type="ECO:0000256" key="9">
    <source>
        <dbReference type="ARBA" id="ARBA00049406"/>
    </source>
</evidence>
<dbReference type="GO" id="GO:0004794">
    <property type="term" value="F:threonine deaminase activity"/>
    <property type="evidence" value="ECO:0007669"/>
    <property type="project" value="TreeGrafter"/>
</dbReference>
<dbReference type="PANTHER" id="PTHR48078:SF6">
    <property type="entry name" value="L-THREONINE DEHYDRATASE CATABOLIC TDCB"/>
    <property type="match status" value="1"/>
</dbReference>
<evidence type="ECO:0000256" key="4">
    <source>
        <dbReference type="ARBA" id="ARBA00022898"/>
    </source>
</evidence>
<evidence type="ECO:0000256" key="6">
    <source>
        <dbReference type="ARBA" id="ARBA00031418"/>
    </source>
</evidence>
<organism evidence="20 21">
    <name type="scientific">Elysia marginata</name>
    <dbReference type="NCBI Taxonomy" id="1093978"/>
    <lineage>
        <taxon>Eukaryota</taxon>
        <taxon>Metazoa</taxon>
        <taxon>Spiralia</taxon>
        <taxon>Lophotrochozoa</taxon>
        <taxon>Mollusca</taxon>
        <taxon>Gastropoda</taxon>
        <taxon>Heterobranchia</taxon>
        <taxon>Euthyneura</taxon>
        <taxon>Panpulmonata</taxon>
        <taxon>Sacoglossa</taxon>
        <taxon>Placobranchoidea</taxon>
        <taxon>Plakobranchidae</taxon>
        <taxon>Elysia</taxon>
    </lineage>
</organism>
<dbReference type="InterPro" id="IPR050147">
    <property type="entry name" value="Ser/Thr_Dehydratase"/>
</dbReference>
<evidence type="ECO:0000313" key="21">
    <source>
        <dbReference type="Proteomes" id="UP000762676"/>
    </source>
</evidence>
<dbReference type="GO" id="GO:0005524">
    <property type="term" value="F:ATP binding"/>
    <property type="evidence" value="ECO:0007669"/>
    <property type="project" value="UniProtKB-ARBA"/>
</dbReference>
<dbReference type="GO" id="GO:0030170">
    <property type="term" value="F:pyridoxal phosphate binding"/>
    <property type="evidence" value="ECO:0007669"/>
    <property type="project" value="UniProtKB-ARBA"/>
</dbReference>
<evidence type="ECO:0000256" key="18">
    <source>
        <dbReference type="ARBA" id="ARBA00081761"/>
    </source>
</evidence>
<dbReference type="InterPro" id="IPR001926">
    <property type="entry name" value="TrpB-like_PALP"/>
</dbReference>
<dbReference type="GO" id="GO:0006567">
    <property type="term" value="P:L-threonine catabolic process"/>
    <property type="evidence" value="ECO:0007669"/>
    <property type="project" value="TreeGrafter"/>
</dbReference>
<comment type="catalytic activity">
    <reaction evidence="9">
        <text>L-serine = pyruvate + NH4(+)</text>
        <dbReference type="Rhea" id="RHEA:19169"/>
        <dbReference type="ChEBI" id="CHEBI:15361"/>
        <dbReference type="ChEBI" id="CHEBI:28938"/>
        <dbReference type="ChEBI" id="CHEBI:33384"/>
        <dbReference type="EC" id="4.3.1.17"/>
    </reaction>
</comment>
<evidence type="ECO:0000313" key="20">
    <source>
        <dbReference type="EMBL" id="GFR77281.1"/>
    </source>
</evidence>
<comment type="similarity">
    <text evidence="2">Belongs to the serine/threonine dehydratase family.</text>
</comment>
<evidence type="ECO:0000256" key="5">
    <source>
        <dbReference type="ARBA" id="ARBA00023239"/>
    </source>
</evidence>
<feature type="domain" description="Tryptophan synthase beta chain-like PALP" evidence="19">
    <location>
        <begin position="31"/>
        <end position="298"/>
    </location>
</feature>
<dbReference type="GO" id="GO:0070178">
    <property type="term" value="P:D-serine metabolic process"/>
    <property type="evidence" value="ECO:0007669"/>
    <property type="project" value="UniProtKB-ARBA"/>
</dbReference>
<dbReference type="GO" id="GO:0006565">
    <property type="term" value="P:L-serine catabolic process"/>
    <property type="evidence" value="ECO:0007669"/>
    <property type="project" value="TreeGrafter"/>
</dbReference>
<dbReference type="InterPro" id="IPR036052">
    <property type="entry name" value="TrpB-like_PALP_sf"/>
</dbReference>
<keyword evidence="4" id="KW-0663">Pyridoxal phosphate</keyword>
<evidence type="ECO:0000256" key="14">
    <source>
        <dbReference type="ARBA" id="ARBA00066592"/>
    </source>
</evidence>
<evidence type="ECO:0000256" key="10">
    <source>
        <dbReference type="ARBA" id="ARBA00050422"/>
    </source>
</evidence>
<name>A0AAV4FWJ6_9GAST</name>
<dbReference type="EC" id="5.1.1.18" evidence="14"/>
<proteinExistence type="inferred from homology"/>
<comment type="cofactor">
    <cofactor evidence="1">
        <name>pyridoxal 5'-phosphate</name>
        <dbReference type="ChEBI" id="CHEBI:597326"/>
    </cofactor>
</comment>
<dbReference type="GO" id="GO:0008721">
    <property type="term" value="F:D-serine ammonia-lyase activity"/>
    <property type="evidence" value="ECO:0007669"/>
    <property type="project" value="UniProtKB-EC"/>
</dbReference>
<dbReference type="SUPFAM" id="SSF53686">
    <property type="entry name" value="Tryptophan synthase beta subunit-like PLP-dependent enzymes"/>
    <property type="match status" value="1"/>
</dbReference>
<dbReference type="Gene3D" id="3.40.50.1100">
    <property type="match status" value="2"/>
</dbReference>
<gene>
    <name evidence="20" type="ORF">ElyMa_002233700</name>
</gene>
<evidence type="ECO:0000259" key="19">
    <source>
        <dbReference type="Pfam" id="PF00291"/>
    </source>
</evidence>
<comment type="catalytic activity">
    <reaction evidence="10">
        <text>D-serine = pyruvate + NH4(+)</text>
        <dbReference type="Rhea" id="RHEA:13977"/>
        <dbReference type="ChEBI" id="CHEBI:15361"/>
        <dbReference type="ChEBI" id="CHEBI:28938"/>
        <dbReference type="ChEBI" id="CHEBI:35247"/>
        <dbReference type="EC" id="4.3.1.18"/>
    </reaction>
</comment>
<comment type="function">
    <text evidence="12">Catalyzes the synthesis of D-serine from L-serine. D-serine is a key coagonist with glutamate at NMDA receptors. Has dehydratase activity towards both L-serine and D-serine.</text>
</comment>
<evidence type="ECO:0000256" key="7">
    <source>
        <dbReference type="ARBA" id="ARBA00041766"/>
    </source>
</evidence>